<dbReference type="GO" id="GO:0005524">
    <property type="term" value="F:ATP binding"/>
    <property type="evidence" value="ECO:0007669"/>
    <property type="project" value="InterPro"/>
</dbReference>
<dbReference type="Gene3D" id="3.40.50.800">
    <property type="entry name" value="Anticodon-binding domain"/>
    <property type="match status" value="1"/>
</dbReference>
<proteinExistence type="inferred from homology"/>
<reference evidence="3" key="1">
    <citation type="submission" date="2020-05" db="EMBL/GenBank/DDBJ databases">
        <authorList>
            <person name="Chiriac C."/>
            <person name="Salcher M."/>
            <person name="Ghai R."/>
            <person name="Kavagutti S V."/>
        </authorList>
    </citation>
    <scope>NUCLEOTIDE SEQUENCE</scope>
</reference>
<dbReference type="InterPro" id="IPR006195">
    <property type="entry name" value="aa-tRNA-synth_II"/>
</dbReference>
<dbReference type="Pfam" id="PF13393">
    <property type="entry name" value="tRNA-synt_His"/>
    <property type="match status" value="1"/>
</dbReference>
<accession>A0A6J7D2X7</accession>
<dbReference type="AlphaFoldDB" id="A0A6J7D2X7"/>
<dbReference type="GO" id="GO:0006427">
    <property type="term" value="P:histidyl-tRNA aminoacylation"/>
    <property type="evidence" value="ECO:0007669"/>
    <property type="project" value="InterPro"/>
</dbReference>
<dbReference type="InterPro" id="IPR015807">
    <property type="entry name" value="His-tRNA-ligase"/>
</dbReference>
<comment type="similarity">
    <text evidence="1">Belongs to the class-II aminoacyl-tRNA synthetase family.</text>
</comment>
<dbReference type="InterPro" id="IPR041715">
    <property type="entry name" value="HisRS-like_core"/>
</dbReference>
<gene>
    <name evidence="3" type="ORF">UFOPK3423_00425</name>
</gene>
<evidence type="ECO:0000313" key="3">
    <source>
        <dbReference type="EMBL" id="CAB4864676.1"/>
    </source>
</evidence>
<dbReference type="InterPro" id="IPR036621">
    <property type="entry name" value="Anticodon-bd_dom_sf"/>
</dbReference>
<feature type="domain" description="Aminoacyl-transfer RNA synthetases class-II family profile" evidence="2">
    <location>
        <begin position="1"/>
        <end position="324"/>
    </location>
</feature>
<dbReference type="PROSITE" id="PS50862">
    <property type="entry name" value="AA_TRNA_LIGASE_II"/>
    <property type="match status" value="1"/>
</dbReference>
<organism evidence="3">
    <name type="scientific">freshwater metagenome</name>
    <dbReference type="NCBI Taxonomy" id="449393"/>
    <lineage>
        <taxon>unclassified sequences</taxon>
        <taxon>metagenomes</taxon>
        <taxon>ecological metagenomes</taxon>
    </lineage>
</organism>
<dbReference type="NCBIfam" id="TIGR00442">
    <property type="entry name" value="hisS"/>
    <property type="match status" value="1"/>
</dbReference>
<evidence type="ECO:0000259" key="2">
    <source>
        <dbReference type="PROSITE" id="PS50862"/>
    </source>
</evidence>
<sequence length="420" mass="45552">MSERPKAPRGTFDVLPEQAALRAQVEAVARGTLEAAGYRRIETPAFEQTDVFQRAVGESTDIVQKEMYTFEDGGGRSLTLRPEITAPIVRAYLEHGMHKLPQPVKLWYLSSCFRYERAQAGRYRQFWQIGAEALGSDDPAVDAESILLLHTILGDLGVAGVRLRLASLGSHESRARYRELLTAHLRAHEDRLSDEVRERIDLNPLRAFDSDHPATREVMASAPLLIEHLGAEDLDHFAAVREMLDAAQVPYEVDGTLVRGLDYYTRTVFEFTSDALGAQSGVGGGGRYDGLAEQFGGAPTPGMGWAAGIERILLAAEHLAAREPVCDLYVALADGTAAARIAGFALAAHARRAGVATQLELGGRSLKGQFKQADRCGAAFVAILGSEGIELKDMQSGEQQALESASAVISYVLRGRHADA</sequence>
<dbReference type="CDD" id="cd00773">
    <property type="entry name" value="HisRS-like_core"/>
    <property type="match status" value="1"/>
</dbReference>
<dbReference type="PANTHER" id="PTHR43707">
    <property type="entry name" value="HISTIDYL-TRNA SYNTHETASE"/>
    <property type="match status" value="1"/>
</dbReference>
<evidence type="ECO:0000256" key="1">
    <source>
        <dbReference type="ARBA" id="ARBA00008226"/>
    </source>
</evidence>
<name>A0A6J7D2X7_9ZZZZ</name>
<protein>
    <submittedName>
        <fullName evidence="3">Unannotated protein</fullName>
    </submittedName>
</protein>
<dbReference type="GO" id="GO:0004821">
    <property type="term" value="F:histidine-tRNA ligase activity"/>
    <property type="evidence" value="ECO:0007669"/>
    <property type="project" value="InterPro"/>
</dbReference>
<dbReference type="HAMAP" id="MF_00127">
    <property type="entry name" value="His_tRNA_synth"/>
    <property type="match status" value="1"/>
</dbReference>
<dbReference type="PIRSF" id="PIRSF001549">
    <property type="entry name" value="His-tRNA_synth"/>
    <property type="match status" value="1"/>
</dbReference>
<dbReference type="SUPFAM" id="SSF55681">
    <property type="entry name" value="Class II aaRS and biotin synthetases"/>
    <property type="match status" value="1"/>
</dbReference>
<dbReference type="EMBL" id="CAFBLQ010000031">
    <property type="protein sequence ID" value="CAB4864676.1"/>
    <property type="molecule type" value="Genomic_DNA"/>
</dbReference>
<dbReference type="InterPro" id="IPR004516">
    <property type="entry name" value="HisRS/HisZ"/>
</dbReference>
<dbReference type="Gene3D" id="3.30.930.10">
    <property type="entry name" value="Bira Bifunctional Protein, Domain 2"/>
    <property type="match status" value="1"/>
</dbReference>
<dbReference type="SUPFAM" id="SSF52954">
    <property type="entry name" value="Class II aaRS ABD-related"/>
    <property type="match status" value="1"/>
</dbReference>
<dbReference type="GO" id="GO:0005737">
    <property type="term" value="C:cytoplasm"/>
    <property type="evidence" value="ECO:0007669"/>
    <property type="project" value="InterPro"/>
</dbReference>
<dbReference type="PANTHER" id="PTHR43707:SF1">
    <property type="entry name" value="HISTIDINE--TRNA LIGASE, MITOCHONDRIAL-RELATED"/>
    <property type="match status" value="1"/>
</dbReference>
<dbReference type="InterPro" id="IPR045864">
    <property type="entry name" value="aa-tRNA-synth_II/BPL/LPL"/>
</dbReference>